<feature type="transmembrane region" description="Helical" evidence="2">
    <location>
        <begin position="17"/>
        <end position="36"/>
    </location>
</feature>
<sequence>MGEKNFFKKSNLFNKDSFYVILFICLCIVAVAAVVITRNNNNVSKKLGEVKVTEETKKTEPNNDPTLIQEKNKNNTVPASNLPKQSVSTNPQNSNNNSNNNSATKQQGSVVSFKLQKPLDGQIKKPFEDSKPLYNQTLDQWETHEGIDIEADLGTEVKAAADGKVVKIFKDDKIVNTINKTGYGVTVVIDHGNGYQTVYCNLSEDLKVKEGQKVTKGQVIGVVGDTSIRESVAIEGSHLHFMVLKKNGKEYIPVDPTKFLK</sequence>
<comment type="caution">
    <text evidence="4">The sequence shown here is derived from an EMBL/GenBank/DDBJ whole genome shotgun (WGS) entry which is preliminary data.</text>
</comment>
<feature type="region of interest" description="Disordered" evidence="1">
    <location>
        <begin position="54"/>
        <end position="107"/>
    </location>
</feature>
<dbReference type="InterPro" id="IPR011055">
    <property type="entry name" value="Dup_hybrid_motif"/>
</dbReference>
<dbReference type="CDD" id="cd12797">
    <property type="entry name" value="M23_peptidase"/>
    <property type="match status" value="1"/>
</dbReference>
<reference evidence="4" key="1">
    <citation type="submission" date="2013-03" db="EMBL/GenBank/DDBJ databases">
        <title>Draft genome sequence of the hydrogen-ethanol-producing anaerobic alkalithermophilic Caloramator celere.</title>
        <authorList>
            <person name="Ciranna A."/>
            <person name="Larjo A."/>
            <person name="Kivisto A."/>
            <person name="Santala V."/>
            <person name="Roos C."/>
            <person name="Karp M."/>
        </authorList>
    </citation>
    <scope>NUCLEOTIDE SEQUENCE [LARGE SCALE GENOMIC DNA]</scope>
    <source>
        <strain evidence="4">DSM 8682</strain>
    </source>
</reference>
<feature type="compositionally biased region" description="Low complexity" evidence="1">
    <location>
        <begin position="93"/>
        <end position="102"/>
    </location>
</feature>
<evidence type="ECO:0000313" key="5">
    <source>
        <dbReference type="Proteomes" id="UP000014923"/>
    </source>
</evidence>
<evidence type="ECO:0000256" key="1">
    <source>
        <dbReference type="SAM" id="MobiDB-lite"/>
    </source>
</evidence>
<dbReference type="eggNOG" id="COG0739">
    <property type="taxonomic scope" value="Bacteria"/>
</dbReference>
<name>R7RMC8_9CLOT</name>
<dbReference type="PANTHER" id="PTHR21666:SF270">
    <property type="entry name" value="MUREIN HYDROLASE ACTIVATOR ENVC"/>
    <property type="match status" value="1"/>
</dbReference>
<dbReference type="InterPro" id="IPR016047">
    <property type="entry name" value="M23ase_b-sheet_dom"/>
</dbReference>
<evidence type="ECO:0000313" key="4">
    <source>
        <dbReference type="EMBL" id="CDF57332.1"/>
    </source>
</evidence>
<keyword evidence="2" id="KW-1133">Transmembrane helix</keyword>
<proteinExistence type="predicted"/>
<protein>
    <submittedName>
        <fullName evidence="4">Peptidase M23B</fullName>
    </submittedName>
</protein>
<dbReference type="GO" id="GO:0004222">
    <property type="term" value="F:metalloendopeptidase activity"/>
    <property type="evidence" value="ECO:0007669"/>
    <property type="project" value="TreeGrafter"/>
</dbReference>
<dbReference type="Gene3D" id="2.70.70.10">
    <property type="entry name" value="Glucose Permease (Domain IIA)"/>
    <property type="match status" value="1"/>
</dbReference>
<evidence type="ECO:0000256" key="2">
    <source>
        <dbReference type="SAM" id="Phobius"/>
    </source>
</evidence>
<dbReference type="AlphaFoldDB" id="R7RMC8"/>
<keyword evidence="2" id="KW-0812">Transmembrane</keyword>
<feature type="domain" description="M23ase beta-sheet core" evidence="3">
    <location>
        <begin position="143"/>
        <end position="249"/>
    </location>
</feature>
<dbReference type="RefSeq" id="WP_018660376.1">
    <property type="nucleotide sequence ID" value="NZ_HF952018.1"/>
</dbReference>
<accession>R7RMC8</accession>
<dbReference type="PANTHER" id="PTHR21666">
    <property type="entry name" value="PEPTIDASE-RELATED"/>
    <property type="match status" value="1"/>
</dbReference>
<gene>
    <name evidence="4" type="ORF">TCEL_01246</name>
</gene>
<organism evidence="4 5">
    <name type="scientific">Thermobrachium celere DSM 8682</name>
    <dbReference type="NCBI Taxonomy" id="941824"/>
    <lineage>
        <taxon>Bacteria</taxon>
        <taxon>Bacillati</taxon>
        <taxon>Bacillota</taxon>
        <taxon>Clostridia</taxon>
        <taxon>Eubacteriales</taxon>
        <taxon>Clostridiaceae</taxon>
        <taxon>Thermobrachium</taxon>
    </lineage>
</organism>
<dbReference type="Pfam" id="PF01551">
    <property type="entry name" value="Peptidase_M23"/>
    <property type="match status" value="1"/>
</dbReference>
<dbReference type="SUPFAM" id="SSF51261">
    <property type="entry name" value="Duplicated hybrid motif"/>
    <property type="match status" value="1"/>
</dbReference>
<keyword evidence="2" id="KW-0472">Membrane</keyword>
<feature type="compositionally biased region" description="Polar residues" evidence="1">
    <location>
        <begin position="74"/>
        <end position="92"/>
    </location>
</feature>
<dbReference type="Proteomes" id="UP000014923">
    <property type="component" value="Unassembled WGS sequence"/>
</dbReference>
<dbReference type="HOGENOM" id="CLU_029425_11_1_9"/>
<evidence type="ECO:0000259" key="3">
    <source>
        <dbReference type="Pfam" id="PF01551"/>
    </source>
</evidence>
<keyword evidence="5" id="KW-1185">Reference proteome</keyword>
<dbReference type="InterPro" id="IPR050570">
    <property type="entry name" value="Cell_wall_metabolism_enzyme"/>
</dbReference>
<dbReference type="EMBL" id="CAVN010000086">
    <property type="protein sequence ID" value="CDF57332.1"/>
    <property type="molecule type" value="Genomic_DNA"/>
</dbReference>